<organism evidence="1 2">
    <name type="scientific">Caligus rogercresseyi</name>
    <name type="common">Sea louse</name>
    <dbReference type="NCBI Taxonomy" id="217165"/>
    <lineage>
        <taxon>Eukaryota</taxon>
        <taxon>Metazoa</taxon>
        <taxon>Ecdysozoa</taxon>
        <taxon>Arthropoda</taxon>
        <taxon>Crustacea</taxon>
        <taxon>Multicrustacea</taxon>
        <taxon>Hexanauplia</taxon>
        <taxon>Copepoda</taxon>
        <taxon>Siphonostomatoida</taxon>
        <taxon>Caligidae</taxon>
        <taxon>Caligus</taxon>
    </lineage>
</organism>
<protein>
    <submittedName>
        <fullName evidence="1">Uncharacterized protein</fullName>
    </submittedName>
</protein>
<evidence type="ECO:0000313" key="1">
    <source>
        <dbReference type="EMBL" id="QQP39856.1"/>
    </source>
</evidence>
<evidence type="ECO:0000313" key="2">
    <source>
        <dbReference type="Proteomes" id="UP000595437"/>
    </source>
</evidence>
<reference evidence="2" key="1">
    <citation type="submission" date="2021-01" db="EMBL/GenBank/DDBJ databases">
        <title>Caligus Genome Assembly.</title>
        <authorList>
            <person name="Gallardo-Escarate C."/>
        </authorList>
    </citation>
    <scope>NUCLEOTIDE SEQUENCE [LARGE SCALE GENOMIC DNA]</scope>
</reference>
<feature type="non-terminal residue" evidence="1">
    <location>
        <position position="62"/>
    </location>
</feature>
<gene>
    <name evidence="1" type="ORF">FKW44_013706</name>
</gene>
<dbReference type="EMBL" id="CP045898">
    <property type="protein sequence ID" value="QQP39856.1"/>
    <property type="molecule type" value="Genomic_DNA"/>
</dbReference>
<dbReference type="Proteomes" id="UP000595437">
    <property type="component" value="Chromosome 9"/>
</dbReference>
<sequence>IYSGIRSKALTSTAYQIDQRYDRCDRRSQSPEFNAFIKSCQIAFTLLRRNSDLIVELFASSS</sequence>
<name>A0A7T8GYI2_CALRO</name>
<feature type="non-terminal residue" evidence="1">
    <location>
        <position position="1"/>
    </location>
</feature>
<keyword evidence="2" id="KW-1185">Reference proteome</keyword>
<accession>A0A7T8GYI2</accession>
<proteinExistence type="predicted"/>
<dbReference type="AlphaFoldDB" id="A0A7T8GYI2"/>